<dbReference type="RefSeq" id="WP_169818340.1">
    <property type="nucleotide sequence ID" value="NZ_JBHLVQ010000013.1"/>
</dbReference>
<organism evidence="1 2">
    <name type="scientific">Enterococcus canintestini</name>
    <dbReference type="NCBI Taxonomy" id="317010"/>
    <lineage>
        <taxon>Bacteria</taxon>
        <taxon>Bacillati</taxon>
        <taxon>Bacillota</taxon>
        <taxon>Bacilli</taxon>
        <taxon>Lactobacillales</taxon>
        <taxon>Enterococcaceae</taxon>
        <taxon>Enterococcus</taxon>
    </lineage>
</organism>
<dbReference type="Proteomes" id="UP000182835">
    <property type="component" value="Unassembled WGS sequence"/>
</dbReference>
<reference evidence="1 2" key="1">
    <citation type="submission" date="2014-12" db="EMBL/GenBank/DDBJ databases">
        <title>Draft genome sequences of 29 type strains of Enterococci.</title>
        <authorList>
            <person name="Zhong Z."/>
            <person name="Sun Z."/>
            <person name="Liu W."/>
            <person name="Zhang W."/>
            <person name="Zhang H."/>
        </authorList>
    </citation>
    <scope>NUCLEOTIDE SEQUENCE [LARGE SCALE GENOMIC DNA]</scope>
    <source>
        <strain evidence="1 2">DSM 21207</strain>
    </source>
</reference>
<gene>
    <name evidence="1" type="ORF">RU96_GL001883</name>
</gene>
<dbReference type="AlphaFoldDB" id="A0A1L8R859"/>
<dbReference type="EMBL" id="JXKG01000004">
    <property type="protein sequence ID" value="OJG15906.1"/>
    <property type="molecule type" value="Genomic_DNA"/>
</dbReference>
<proteinExistence type="predicted"/>
<sequence>MLRFIVLFGIITAFLLLIKFMQVQFQKGTRNYHEQLAHYENAWQKQVIRHALRR</sequence>
<evidence type="ECO:0000313" key="1">
    <source>
        <dbReference type="EMBL" id="OJG15906.1"/>
    </source>
</evidence>
<name>A0A1L8R859_9ENTE</name>
<evidence type="ECO:0000313" key="2">
    <source>
        <dbReference type="Proteomes" id="UP000182835"/>
    </source>
</evidence>
<protein>
    <submittedName>
        <fullName evidence="1">Uncharacterized protein</fullName>
    </submittedName>
</protein>
<comment type="caution">
    <text evidence="1">The sequence shown here is derived from an EMBL/GenBank/DDBJ whole genome shotgun (WGS) entry which is preliminary data.</text>
</comment>
<accession>A0A1L8R859</accession>